<feature type="compositionally biased region" description="Low complexity" evidence="1">
    <location>
        <begin position="204"/>
        <end position="222"/>
    </location>
</feature>
<feature type="region of interest" description="Disordered" evidence="1">
    <location>
        <begin position="234"/>
        <end position="285"/>
    </location>
</feature>
<sequence>MAVVAEEQGRASEICRRSASPSSYRSPRRADACRSAAVSSAFLAAASSGLSGGASCRRTTKRSFRCCRRPAGVPVEEGALTLGSAIPSSLSAAGKVSMISSRLERATGRKCVTLSARDLNIVWGDSPITGGGRPSRTRGGGALERVLAGDRGKIACRMLSPKTTYVAHLVFKLSVESHGLDYPSQEGSIRAGSRVSSEEVCLHPAPSSAARPAPIPSSGSGACFQWGRRLRRRRRRRRRSGRSPAPERRVDGGADRGFLNDDVDEEESRSLSRRSGGPLEERACC</sequence>
<evidence type="ECO:0000256" key="1">
    <source>
        <dbReference type="SAM" id="MobiDB-lite"/>
    </source>
</evidence>
<dbReference type="PANTHER" id="PTHR32278:SF111">
    <property type="entry name" value="F-BOX PROTEIN PP2-B12-RELATED"/>
    <property type="match status" value="1"/>
</dbReference>
<feature type="region of interest" description="Disordered" evidence="1">
    <location>
        <begin position="203"/>
        <end position="222"/>
    </location>
</feature>
<proteinExistence type="predicted"/>
<reference evidence="3" key="1">
    <citation type="journal article" date="2020" name="Sci. Rep.">
        <title>Chromosome-scale genome assembly for the duckweed Spirodela intermedia, integrating cytogenetic maps, PacBio and Oxford Nanopore libraries.</title>
        <authorList>
            <person name="Hoang P.T.N."/>
            <person name="Fiebig A."/>
            <person name="Novak P."/>
            <person name="Macas J."/>
            <person name="Cao H.X."/>
            <person name="Stepanenko A."/>
            <person name="Chen G."/>
            <person name="Borisjuk N."/>
            <person name="Scholz U."/>
            <person name="Schubert I."/>
        </authorList>
    </citation>
    <scope>NUCLEOTIDE SEQUENCE [LARGE SCALE GENOMIC DNA]</scope>
</reference>
<dbReference type="PANTHER" id="PTHR32278">
    <property type="entry name" value="F-BOX DOMAIN-CONTAINING PROTEIN"/>
    <property type="match status" value="1"/>
</dbReference>
<organism evidence="2 3">
    <name type="scientific">Spirodela intermedia</name>
    <name type="common">Intermediate duckweed</name>
    <dbReference type="NCBI Taxonomy" id="51605"/>
    <lineage>
        <taxon>Eukaryota</taxon>
        <taxon>Viridiplantae</taxon>
        <taxon>Streptophyta</taxon>
        <taxon>Embryophyta</taxon>
        <taxon>Tracheophyta</taxon>
        <taxon>Spermatophyta</taxon>
        <taxon>Magnoliopsida</taxon>
        <taxon>Liliopsida</taxon>
        <taxon>Araceae</taxon>
        <taxon>Lemnoideae</taxon>
        <taxon>Spirodela</taxon>
    </lineage>
</organism>
<name>A0ABN7ECS0_SPIIN</name>
<evidence type="ECO:0000313" key="3">
    <source>
        <dbReference type="Proteomes" id="UP001189122"/>
    </source>
</evidence>
<keyword evidence="3" id="KW-1185">Reference proteome</keyword>
<protein>
    <submittedName>
        <fullName evidence="2">Uncharacterized protein</fullName>
    </submittedName>
</protein>
<dbReference type="InterPro" id="IPR025886">
    <property type="entry name" value="PP2-like"/>
</dbReference>
<accession>A0ABN7ECS0</accession>
<feature type="compositionally biased region" description="Basic and acidic residues" evidence="1">
    <location>
        <begin position="245"/>
        <end position="254"/>
    </location>
</feature>
<evidence type="ECO:0000313" key="2">
    <source>
        <dbReference type="EMBL" id="CAA6675511.1"/>
    </source>
</evidence>
<dbReference type="Proteomes" id="UP001189122">
    <property type="component" value="Unassembled WGS sequence"/>
</dbReference>
<comment type="caution">
    <text evidence="2">The sequence shown here is derived from an EMBL/GenBank/DDBJ whole genome shotgun (WGS) entry which is preliminary data.</text>
</comment>
<dbReference type="Pfam" id="PF14299">
    <property type="entry name" value="PP2"/>
    <property type="match status" value="1"/>
</dbReference>
<gene>
    <name evidence="2" type="ORF">SI7747_UN021853</name>
</gene>
<dbReference type="EMBL" id="CACRZD030000338">
    <property type="protein sequence ID" value="CAA6675511.1"/>
    <property type="molecule type" value="Genomic_DNA"/>
</dbReference>